<keyword evidence="5" id="KW-1133">Transmembrane helix</keyword>
<evidence type="ECO:0000256" key="1">
    <source>
        <dbReference type="ARBA" id="ARBA00022737"/>
    </source>
</evidence>
<evidence type="ECO:0000313" key="8">
    <source>
        <dbReference type="Proteomes" id="UP001165160"/>
    </source>
</evidence>
<dbReference type="InterPro" id="IPR029052">
    <property type="entry name" value="Metallo-depent_PP-like"/>
</dbReference>
<comment type="caution">
    <text evidence="7">The sequence shown here is derived from an EMBL/GenBank/DDBJ whole genome shotgun (WGS) entry which is preliminary data.</text>
</comment>
<keyword evidence="1" id="KW-0677">Repeat</keyword>
<evidence type="ECO:0000259" key="6">
    <source>
        <dbReference type="SMART" id="SM00004"/>
    </source>
</evidence>
<evidence type="ECO:0000256" key="2">
    <source>
        <dbReference type="ARBA" id="ARBA00023157"/>
    </source>
</evidence>
<dbReference type="Gene3D" id="3.60.21.10">
    <property type="match status" value="1"/>
</dbReference>
<keyword evidence="3" id="KW-0325">Glycoprotein</keyword>
<dbReference type="SUPFAM" id="SSF56300">
    <property type="entry name" value="Metallo-dependent phosphatases"/>
    <property type="match status" value="1"/>
</dbReference>
<feature type="region of interest" description="Disordered" evidence="4">
    <location>
        <begin position="32"/>
        <end position="58"/>
    </location>
</feature>
<dbReference type="Pfam" id="PF00149">
    <property type="entry name" value="Metallophos"/>
    <property type="match status" value="1"/>
</dbReference>
<accession>A0A9W7B9V1</accession>
<name>A0A9W7B9V1_9STRA</name>
<dbReference type="Proteomes" id="UP001165160">
    <property type="component" value="Unassembled WGS sequence"/>
</dbReference>
<keyword evidence="2" id="KW-1015">Disulfide bond</keyword>
<feature type="domain" description="LNR" evidence="6">
    <location>
        <begin position="110"/>
        <end position="145"/>
    </location>
</feature>
<dbReference type="Pfam" id="PF00066">
    <property type="entry name" value="Notch"/>
    <property type="match status" value="1"/>
</dbReference>
<feature type="transmembrane region" description="Helical" evidence="5">
    <location>
        <begin position="234"/>
        <end position="254"/>
    </location>
</feature>
<keyword evidence="5" id="KW-0812">Transmembrane</keyword>
<organism evidence="7 8">
    <name type="scientific">Triparma verrucosa</name>
    <dbReference type="NCBI Taxonomy" id="1606542"/>
    <lineage>
        <taxon>Eukaryota</taxon>
        <taxon>Sar</taxon>
        <taxon>Stramenopiles</taxon>
        <taxon>Ochrophyta</taxon>
        <taxon>Bolidophyceae</taxon>
        <taxon>Parmales</taxon>
        <taxon>Triparmaceae</taxon>
        <taxon>Triparma</taxon>
    </lineage>
</organism>
<dbReference type="Gene3D" id="3.30.300.320">
    <property type="match status" value="1"/>
</dbReference>
<evidence type="ECO:0000256" key="3">
    <source>
        <dbReference type="ARBA" id="ARBA00023180"/>
    </source>
</evidence>
<evidence type="ECO:0000256" key="4">
    <source>
        <dbReference type="SAM" id="MobiDB-lite"/>
    </source>
</evidence>
<sequence>MSSRTILIFITTICFTHGIFYRPAEIKIKPGPKKASPFETALPTPRRPKKQLSERRRGTETVWRGVADDIFAGYYDLKSRGVCDHVCMWFMEEEVEDEPASELDLSNCVFNNTWGSCRFEWYIGDNYCDLACNTTECAFDGGDCNPGPSGDETHVYATDPKISTTESAGLPEGSFFTCRDLEENDFTPSYEIILDDGWMPKGEGELGDFKGLRCDEEWEEMYSDYELMLMSTGFFVKIFIPAFIIFAIQVAFILRRCFGPRSKVRHKSSSSLEVEMTGGGEAEVEVAETAVVQRNDDGLVNLDVEVSLSDRTSLTEGNQVGKEAKCCKCCCSCCSCCTQPSGLCCLRYFSFSILFIISLGATLISSTSIAENMGAPTPWFMMHLTPTCSANNCRDVESFRRTTKEGEDDTFTMLITSDSQLDWFDGEFSALDEVYPSCCDKDDSLDACTIKVGIHTNKEQVKSFGTIPEADTVINNGDLTAWFHPDEFYFYMEDWHNLPGNIKSFYPSLGNHDYINNLPGGSFYGDEWLFESKVLGDISTSCNALHAVQYMRCGISKEQGFIHKGIPKFDSDKLTSFDKGSLSYSRDRGRFHFIHVNMNPEFENYKIGVSNSFAWLSSDIKIARALGQKIILIAHDGDMFGYTERVVENAGGVDVVFAGHLHRCLGRYCKSPRPSGGGDDRCFKSFEEHFPGITSHWYLDPKGDHNCTGGYGMSWDFAGAPVVWSGSSSYQNYLKVDFGPDGVNVKAMSSIGGVARKEEAGGLLHPYHEDEDLEFLLEM</sequence>
<evidence type="ECO:0000256" key="5">
    <source>
        <dbReference type="SAM" id="Phobius"/>
    </source>
</evidence>
<gene>
    <name evidence="7" type="ORF">TrVE_jg597</name>
</gene>
<dbReference type="InterPro" id="IPR000800">
    <property type="entry name" value="Notch_dom"/>
</dbReference>
<keyword evidence="8" id="KW-1185">Reference proteome</keyword>
<dbReference type="InterPro" id="IPR004843">
    <property type="entry name" value="Calcineurin-like_PHP"/>
</dbReference>
<dbReference type="GO" id="GO:0016787">
    <property type="term" value="F:hydrolase activity"/>
    <property type="evidence" value="ECO:0007669"/>
    <property type="project" value="InterPro"/>
</dbReference>
<keyword evidence="5" id="KW-0472">Membrane</keyword>
<dbReference type="AlphaFoldDB" id="A0A9W7B9V1"/>
<evidence type="ECO:0000313" key="7">
    <source>
        <dbReference type="EMBL" id="GMH82449.1"/>
    </source>
</evidence>
<protein>
    <recommendedName>
        <fullName evidence="6">LNR domain-containing protein</fullName>
    </recommendedName>
</protein>
<dbReference type="SMART" id="SM00004">
    <property type="entry name" value="NL"/>
    <property type="match status" value="1"/>
</dbReference>
<reference evidence="8" key="1">
    <citation type="journal article" date="2023" name="Commun. Biol.">
        <title>Genome analysis of Parmales, the sister group of diatoms, reveals the evolutionary specialization of diatoms from phago-mixotrophs to photoautotrophs.</title>
        <authorList>
            <person name="Ban H."/>
            <person name="Sato S."/>
            <person name="Yoshikawa S."/>
            <person name="Yamada K."/>
            <person name="Nakamura Y."/>
            <person name="Ichinomiya M."/>
            <person name="Sato N."/>
            <person name="Blanc-Mathieu R."/>
            <person name="Endo H."/>
            <person name="Kuwata A."/>
            <person name="Ogata H."/>
        </authorList>
    </citation>
    <scope>NUCLEOTIDE SEQUENCE [LARGE SCALE GENOMIC DNA]</scope>
    <source>
        <strain evidence="8">NIES 3699</strain>
    </source>
</reference>
<dbReference type="EMBL" id="BRXX01000015">
    <property type="protein sequence ID" value="GMH82449.1"/>
    <property type="molecule type" value="Genomic_DNA"/>
</dbReference>
<proteinExistence type="predicted"/>